<accession>A0ABN3JNI2</accession>
<evidence type="ECO:0000256" key="1">
    <source>
        <dbReference type="SAM" id="MobiDB-lite"/>
    </source>
</evidence>
<evidence type="ECO:0000313" key="4">
    <source>
        <dbReference type="Proteomes" id="UP001501231"/>
    </source>
</evidence>
<proteinExistence type="predicted"/>
<evidence type="ECO:0000256" key="2">
    <source>
        <dbReference type="SAM" id="SignalP"/>
    </source>
</evidence>
<keyword evidence="2" id="KW-0732">Signal</keyword>
<keyword evidence="4" id="KW-1185">Reference proteome</keyword>
<feature type="signal peptide" evidence="2">
    <location>
        <begin position="1"/>
        <end position="24"/>
    </location>
</feature>
<comment type="caution">
    <text evidence="3">The sequence shown here is derived from an EMBL/GenBank/DDBJ whole genome shotgun (WGS) entry which is preliminary data.</text>
</comment>
<feature type="compositionally biased region" description="Basic and acidic residues" evidence="1">
    <location>
        <begin position="150"/>
        <end position="167"/>
    </location>
</feature>
<feature type="chain" id="PRO_5046260629" evidence="2">
    <location>
        <begin position="25"/>
        <end position="182"/>
    </location>
</feature>
<dbReference type="RefSeq" id="WP_344592620.1">
    <property type="nucleotide sequence ID" value="NZ_BAAARW010000020.1"/>
</dbReference>
<reference evidence="3 4" key="1">
    <citation type="journal article" date="2019" name="Int. J. Syst. Evol. Microbiol.">
        <title>The Global Catalogue of Microorganisms (GCM) 10K type strain sequencing project: providing services to taxonomists for standard genome sequencing and annotation.</title>
        <authorList>
            <consortium name="The Broad Institute Genomics Platform"/>
            <consortium name="The Broad Institute Genome Sequencing Center for Infectious Disease"/>
            <person name="Wu L."/>
            <person name="Ma J."/>
        </authorList>
    </citation>
    <scope>NUCLEOTIDE SEQUENCE [LARGE SCALE GENOMIC DNA]</scope>
    <source>
        <strain evidence="3 4">JCM 3325</strain>
    </source>
</reference>
<feature type="region of interest" description="Disordered" evidence="1">
    <location>
        <begin position="25"/>
        <end position="52"/>
    </location>
</feature>
<feature type="compositionally biased region" description="Basic and acidic residues" evidence="1">
    <location>
        <begin position="111"/>
        <end position="136"/>
    </location>
</feature>
<feature type="region of interest" description="Disordered" evidence="1">
    <location>
        <begin position="66"/>
        <end position="182"/>
    </location>
</feature>
<name>A0ABN3JNI2_9ACTN</name>
<feature type="compositionally biased region" description="Gly residues" evidence="1">
    <location>
        <begin position="171"/>
        <end position="182"/>
    </location>
</feature>
<dbReference type="Proteomes" id="UP001501231">
    <property type="component" value="Unassembled WGS sequence"/>
</dbReference>
<feature type="compositionally biased region" description="Basic and acidic residues" evidence="1">
    <location>
        <begin position="84"/>
        <end position="96"/>
    </location>
</feature>
<gene>
    <name evidence="3" type="ORF">GCM10010191_54400</name>
</gene>
<dbReference type="PROSITE" id="PS51257">
    <property type="entry name" value="PROKAR_LIPOPROTEIN"/>
    <property type="match status" value="1"/>
</dbReference>
<protein>
    <submittedName>
        <fullName evidence="3">Uncharacterized protein</fullName>
    </submittedName>
</protein>
<organism evidence="3 4">
    <name type="scientific">Actinomadura vinacea</name>
    <dbReference type="NCBI Taxonomy" id="115336"/>
    <lineage>
        <taxon>Bacteria</taxon>
        <taxon>Bacillati</taxon>
        <taxon>Actinomycetota</taxon>
        <taxon>Actinomycetes</taxon>
        <taxon>Streptosporangiales</taxon>
        <taxon>Thermomonosporaceae</taxon>
        <taxon>Actinomadura</taxon>
    </lineage>
</organism>
<dbReference type="EMBL" id="BAAARW010000020">
    <property type="protein sequence ID" value="GAA2433330.1"/>
    <property type="molecule type" value="Genomic_DNA"/>
</dbReference>
<sequence length="182" mass="19126">MRLRTRGALAALPLVLALSLAGCGGEEKESGIPQGGNGTAGGGKNAAAGMSPEDRAVKFAECMRKNGIDMEDPKPGQGIQLRGNKGDEQQMKKAQEACRQYDPMAQQSGKPDPEAEERGRKFAECMRKNGVEKFPDPEPGQRGVRITGEAGKDPDMDAAMEKCRQEAPMRPGGGAGGGGGRQ</sequence>
<evidence type="ECO:0000313" key="3">
    <source>
        <dbReference type="EMBL" id="GAA2433330.1"/>
    </source>
</evidence>
<feature type="compositionally biased region" description="Gly residues" evidence="1">
    <location>
        <begin position="33"/>
        <end position="44"/>
    </location>
</feature>